<proteinExistence type="predicted"/>
<reference evidence="3" key="1">
    <citation type="submission" date="2023-10" db="EMBL/GenBank/DDBJ databases">
        <authorList>
            <person name="Chen Y."/>
            <person name="Shah S."/>
            <person name="Dougan E. K."/>
            <person name="Thang M."/>
            <person name="Chan C."/>
        </authorList>
    </citation>
    <scope>NUCLEOTIDE SEQUENCE [LARGE SCALE GENOMIC DNA]</scope>
</reference>
<feature type="region of interest" description="Disordered" evidence="1">
    <location>
        <begin position="123"/>
        <end position="192"/>
    </location>
</feature>
<feature type="domain" description="PDZ" evidence="2">
    <location>
        <begin position="773"/>
        <end position="813"/>
    </location>
</feature>
<accession>A0ABN9UN46</accession>
<dbReference type="SUPFAM" id="SSF50156">
    <property type="entry name" value="PDZ domain-like"/>
    <property type="match status" value="1"/>
</dbReference>
<feature type="compositionally biased region" description="Low complexity" evidence="1">
    <location>
        <begin position="1"/>
        <end position="24"/>
    </location>
</feature>
<keyword evidence="4" id="KW-1185">Reference proteome</keyword>
<dbReference type="InterPro" id="IPR001478">
    <property type="entry name" value="PDZ"/>
</dbReference>
<evidence type="ECO:0000256" key="1">
    <source>
        <dbReference type="SAM" id="MobiDB-lite"/>
    </source>
</evidence>
<dbReference type="InterPro" id="IPR036034">
    <property type="entry name" value="PDZ_sf"/>
</dbReference>
<gene>
    <name evidence="3" type="ORF">PCOR1329_LOCUS50052</name>
</gene>
<comment type="caution">
    <text evidence="3">The sequence shown here is derived from an EMBL/GenBank/DDBJ whole genome shotgun (WGS) entry which is preliminary data.</text>
</comment>
<evidence type="ECO:0000313" key="3">
    <source>
        <dbReference type="EMBL" id="CAK0861356.1"/>
    </source>
</evidence>
<evidence type="ECO:0000313" key="4">
    <source>
        <dbReference type="Proteomes" id="UP001189429"/>
    </source>
</evidence>
<organism evidence="3 4">
    <name type="scientific">Prorocentrum cordatum</name>
    <dbReference type="NCBI Taxonomy" id="2364126"/>
    <lineage>
        <taxon>Eukaryota</taxon>
        <taxon>Sar</taxon>
        <taxon>Alveolata</taxon>
        <taxon>Dinophyceae</taxon>
        <taxon>Prorocentrales</taxon>
        <taxon>Prorocentraceae</taxon>
        <taxon>Prorocentrum</taxon>
    </lineage>
</organism>
<dbReference type="EMBL" id="CAUYUJ010016059">
    <property type="protein sequence ID" value="CAK0861356.1"/>
    <property type="molecule type" value="Genomic_DNA"/>
</dbReference>
<name>A0ABN9UN46_9DINO</name>
<feature type="compositionally biased region" description="Low complexity" evidence="1">
    <location>
        <begin position="39"/>
        <end position="104"/>
    </location>
</feature>
<sequence>MADPRAAAAAPTSASQAPGTAATPRAADDLAEVLRQRRAACAEAEPEATETSTAAVAEAAEASAAEAAGARGGPAAVEAGAAEGSPRGAAAPAARAAPGRSAVARSDEDLAQVLRHRREVCTELESVPGGSTADSGAAFQGAGQSSSVAMWESVPGGSTADTGSRLQGAEQRADCTVWQSVPSGSKADATASSAPVAAATAAARGPKTQAELQSWMETRRDRCKVIESDPVAPGAGEGAVTADPAVTAAAMPSVAVASASVAAPERLAGDGSRARASGDDLARWMERMRGRCEVIESFPEAHVSDALWDGPLDGECSAAENFQDLRSSLEARASQARPPEARPSQPGRDRARRDDWARCLGRHEGAEGEFADVPAVLPRLLAGRSVVDALPADATPESLSVAFAEKYLVWRSEDTSGRVFGILAQLLRYHFPSRASALQSLPGACESLADTLSAACGGAGGTGLARLLLEPCGETSHTLLLCDMIVSEQKDLLPLFVVLALLGDLPDGPAGEALPQLAARLPRAVQRSLGEGTRRGVERARELYEATPRSFCMCVGSSAAAAAPICSVEARELVEHVYDPPELPWRLVAVDLRGGCGGVVLPVCLRLGAHQDIGAVLEDMPDEDCIHLCLVADGDPGALQEALELGKQLTGTPLWRRHISVASGGWHALTDAVHAGGFDLVQVEGESCVAEQEKLGAKKGGLMKVAGSWRHKVAKSSEKVAHSVFKGASKALQKISEQDEKIQKAVREGLAGLAKGEQEPCASPALKDLDFAEGPLGFDLRGTVVSLVEPESQAALLGVGIGDVLVAVAGREIPSPPPSDSAEEGENRVKRLIKRWIKEKPRPVRLSFKSGGAGAEDEG</sequence>
<dbReference type="Proteomes" id="UP001189429">
    <property type="component" value="Unassembled WGS sequence"/>
</dbReference>
<dbReference type="PROSITE" id="PS50106">
    <property type="entry name" value="PDZ"/>
    <property type="match status" value="1"/>
</dbReference>
<feature type="region of interest" description="Disordered" evidence="1">
    <location>
        <begin position="330"/>
        <end position="353"/>
    </location>
</feature>
<evidence type="ECO:0000259" key="2">
    <source>
        <dbReference type="PROSITE" id="PS50106"/>
    </source>
</evidence>
<feature type="region of interest" description="Disordered" evidence="1">
    <location>
        <begin position="39"/>
        <end position="106"/>
    </location>
</feature>
<protein>
    <recommendedName>
        <fullName evidence="2">PDZ domain-containing protein</fullName>
    </recommendedName>
</protein>
<feature type="region of interest" description="Disordered" evidence="1">
    <location>
        <begin position="1"/>
        <end position="27"/>
    </location>
</feature>